<keyword evidence="4" id="KW-0175">Coiled coil</keyword>
<evidence type="ECO:0000256" key="3">
    <source>
        <dbReference type="PROSITE-ProRule" id="PRU00117"/>
    </source>
</evidence>
<evidence type="ECO:0000313" key="7">
    <source>
        <dbReference type="EMBL" id="SCV04232.1"/>
    </source>
</evidence>
<keyword evidence="1" id="KW-0677">Repeat</keyword>
<dbReference type="EMBL" id="LT598468">
    <property type="protein sequence ID" value="SCV04232.1"/>
    <property type="molecule type" value="Genomic_DNA"/>
</dbReference>
<dbReference type="PANTHER" id="PTHR10288">
    <property type="entry name" value="KH DOMAIN CONTAINING RNA BINDING PROTEIN"/>
    <property type="match status" value="1"/>
</dbReference>
<feature type="domain" description="K Homology" evidence="6">
    <location>
        <begin position="170"/>
        <end position="248"/>
    </location>
</feature>
<dbReference type="OrthoDB" id="10027144at2759"/>
<reference evidence="8" key="1">
    <citation type="submission" date="2016-03" db="EMBL/GenBank/DDBJ databases">
        <authorList>
            <person name="Devillers H."/>
        </authorList>
    </citation>
    <scope>NUCLEOTIDE SEQUENCE [LARGE SCALE GENOMIC DNA]</scope>
</reference>
<organism evidence="7 8">
    <name type="scientific">Lachancea mirantina</name>
    <dbReference type="NCBI Taxonomy" id="1230905"/>
    <lineage>
        <taxon>Eukaryota</taxon>
        <taxon>Fungi</taxon>
        <taxon>Dikarya</taxon>
        <taxon>Ascomycota</taxon>
        <taxon>Saccharomycotina</taxon>
        <taxon>Saccharomycetes</taxon>
        <taxon>Saccharomycetales</taxon>
        <taxon>Saccharomycetaceae</taxon>
        <taxon>Lachancea</taxon>
    </lineage>
</organism>
<dbReference type="STRING" id="1230905.A0A1G4KIE0"/>
<dbReference type="Pfam" id="PF00013">
    <property type="entry name" value="KH_1"/>
    <property type="match status" value="6"/>
</dbReference>
<dbReference type="Proteomes" id="UP000191024">
    <property type="component" value="Chromosome H"/>
</dbReference>
<evidence type="ECO:0000313" key="8">
    <source>
        <dbReference type="Proteomes" id="UP000191024"/>
    </source>
</evidence>
<feature type="domain" description="K Homology" evidence="6">
    <location>
        <begin position="620"/>
        <end position="689"/>
    </location>
</feature>
<name>A0A1G4KIE0_9SACH</name>
<evidence type="ECO:0000256" key="5">
    <source>
        <dbReference type="SAM" id="MobiDB-lite"/>
    </source>
</evidence>
<evidence type="ECO:0000256" key="2">
    <source>
        <dbReference type="ARBA" id="ARBA00022884"/>
    </source>
</evidence>
<dbReference type="InterPro" id="IPR004087">
    <property type="entry name" value="KH_dom"/>
</dbReference>
<feature type="compositionally biased region" description="Polar residues" evidence="5">
    <location>
        <begin position="1"/>
        <end position="15"/>
    </location>
</feature>
<dbReference type="SUPFAM" id="SSF54791">
    <property type="entry name" value="Eukaryotic type KH-domain (KH-domain type I)"/>
    <property type="match status" value="6"/>
</dbReference>
<dbReference type="GO" id="GO:0003723">
    <property type="term" value="F:RNA binding"/>
    <property type="evidence" value="ECO:0007669"/>
    <property type="project" value="UniProtKB-UniRule"/>
</dbReference>
<feature type="domain" description="K Homology" evidence="6">
    <location>
        <begin position="693"/>
        <end position="760"/>
    </location>
</feature>
<keyword evidence="2 3" id="KW-0694">RNA-binding</keyword>
<evidence type="ECO:0000256" key="4">
    <source>
        <dbReference type="SAM" id="Coils"/>
    </source>
</evidence>
<dbReference type="AlphaFoldDB" id="A0A1G4KIE0"/>
<evidence type="ECO:0000259" key="6">
    <source>
        <dbReference type="SMART" id="SM00322"/>
    </source>
</evidence>
<dbReference type="InterPro" id="IPR036612">
    <property type="entry name" value="KH_dom_type_1_sf"/>
</dbReference>
<protein>
    <submittedName>
        <fullName evidence="7">LAMI_0H14466g1_1</fullName>
    </submittedName>
</protein>
<feature type="domain" description="K Homology" evidence="6">
    <location>
        <begin position="1108"/>
        <end position="1196"/>
    </location>
</feature>
<accession>A0A1G4KIE0</accession>
<feature type="domain" description="K Homology" evidence="6">
    <location>
        <begin position="765"/>
        <end position="839"/>
    </location>
</feature>
<dbReference type="PROSITE" id="PS50084">
    <property type="entry name" value="KH_TYPE_1"/>
    <property type="match status" value="7"/>
</dbReference>
<gene>
    <name evidence="7" type="ORF">LAMI_0H14466G</name>
</gene>
<sequence length="1197" mass="131912">MSEPVTENITTSTDAELSIETPPSSVGEENLGKEAENTEPEAAEKPLPTKADFPALGSGAFYAASPKVSWGPNMKTPVTPASSSRSPTPSSALSAKPARSKTIQEAFTLDLQSQLSISKVEFSRIVQHVKQAHDVSVESTLSKNSRTFLIFGIPDKVKAARREIVKKLTKPVSTTIQVPSKTRAAIIGAGGRKIREISEPLDVKIEIGKTVLEDSFDPDLDDYLVNVTINGDLESVKIAQAKILAIVKEETKSITALLDVETNLRAFVHLDGSKNDVAVNYNEKEGKITISGERDLAKATKLDIQKYLQQLNSAIQKKTVQIPNKFQILIDTTEIKNKFGVVVKLPTDGSENVLFMGTEEGIDGALLFARSSSKKYVVESLEISKAHGKNISHAKNVALYFDKYNVLNSLQEKFPFVKITLPSPDELIRNDSVSVMVTSTTEHSSDLKAVRKEIINLVNDLTVSQIMEISDLDNELFHDDIKRILQKNEDKARFVQLGELYPDSDIIILIAQISDDEFRPSEDELEALLKEANGSLDSIREEQKKLTLVVEDLDEEIQDSLLSISAVTRKLLEQDISSEDGHVQIKLHKPTKGQITFRGDENSVKLVSKALKSIRDTFSEKSKLSFTIPTNSVSRIIGTKGASLAAVREGFGCQIDVSQESENNSNEVTVIGLLFNAEHAKAHVMAEAKKWADVTSKELLVPAKYQGRMIGAGGANCNRLQEKYSVHIKFPDSRESETVIVRGPSRGVNKAYEELKALLDFEIENGHQTVITVPAEAVSRIIGKNGETINDIRASFGVELEFPEKVPQSAAKNVKVQLEITGSRPAIKEATQKIEKIVKEVSDNVTESVAVDPSYIKDIVGAGGRVLKEIVSKAGGDEFRNTSVEVPEAGSGKNAIVVQGPKTFVISVVKDIKAIIDEKEKSVTKELDVVPERKGALIGPGGYVRRQLEKEFNVRLFVPNGDDNISKVTVTGLPANVEACEKKIFSEIIRDNFDLEVKIPAKYQEFVSDRGTFIQKLRSDFFVNVKFGNMNRFANKVGRPAFSIPIDSVKGSAEEKVKFTKGSIPQVSKENVSDLFIPWRLSYEPVDLSDILNEEGEQKTETKSKESVLREVTELINQRLQEAPNATSLGYVWTSKPQNFRRLVGPQGSNIKRIRDATGAIIEVPKKAEKINDVVYIKGSEDNVVKAAEMIMKKLDY</sequence>
<feature type="region of interest" description="Disordered" evidence="5">
    <location>
        <begin position="69"/>
        <end position="97"/>
    </location>
</feature>
<feature type="region of interest" description="Disordered" evidence="5">
    <location>
        <begin position="1"/>
        <end position="50"/>
    </location>
</feature>
<evidence type="ECO:0000256" key="1">
    <source>
        <dbReference type="ARBA" id="ARBA00022737"/>
    </source>
</evidence>
<dbReference type="Gene3D" id="3.30.1370.10">
    <property type="entry name" value="K Homology domain, type 1"/>
    <property type="match status" value="7"/>
</dbReference>
<dbReference type="InterPro" id="IPR057778">
    <property type="entry name" value="KH_Vigilin_N"/>
</dbReference>
<dbReference type="SMART" id="SM00322">
    <property type="entry name" value="KH"/>
    <property type="match status" value="7"/>
</dbReference>
<feature type="domain" description="K Homology" evidence="6">
    <location>
        <begin position="843"/>
        <end position="917"/>
    </location>
</feature>
<feature type="coiled-coil region" evidence="4">
    <location>
        <begin position="522"/>
        <end position="556"/>
    </location>
</feature>
<feature type="domain" description="K Homology" evidence="6">
    <location>
        <begin position="921"/>
        <end position="989"/>
    </location>
</feature>
<keyword evidence="8" id="KW-1185">Reference proteome</keyword>
<dbReference type="InterPro" id="IPR004088">
    <property type="entry name" value="KH_dom_type_1"/>
</dbReference>
<feature type="compositionally biased region" description="Low complexity" evidence="5">
    <location>
        <begin position="76"/>
        <end position="95"/>
    </location>
</feature>
<proteinExistence type="predicted"/>
<dbReference type="Pfam" id="PF24668">
    <property type="entry name" value="KH_Vigilin"/>
    <property type="match status" value="1"/>
</dbReference>